<keyword evidence="3" id="KW-1185">Reference proteome</keyword>
<sequence length="212" mass="23882">MEFITHLGTFKIVKMIVLSNIFRGNHPQQQITSELSEKSVRERPSSLVSQGSLTLKQRTKTHDNIKEILDNEDDAKIIVSEKRLSNSVDAIVTHGDAKSKVICSAKGLLETNLDDIFNDVQKLDGWTVEPKSLGASEPILSFNERNTKTINKRESLVSENDSEGDTATDSDCMDDAAREQRKCMGARRFGHMLRRVLSRNGEFAIDFTFTRH</sequence>
<reference evidence="2" key="1">
    <citation type="submission" date="2021-12" db="EMBL/GenBank/DDBJ databases">
        <authorList>
            <person name="Martin H S."/>
        </authorList>
    </citation>
    <scope>NUCLEOTIDE SEQUENCE</scope>
</reference>
<evidence type="ECO:0000256" key="1">
    <source>
        <dbReference type="SAM" id="MobiDB-lite"/>
    </source>
</evidence>
<dbReference type="AlphaFoldDB" id="A0A8J9UHK9"/>
<protein>
    <submittedName>
        <fullName evidence="2">Uncharacterized protein</fullName>
    </submittedName>
</protein>
<dbReference type="OrthoDB" id="7407704at2759"/>
<gene>
    <name evidence="2" type="ORF">BINO364_LOCUS6696</name>
</gene>
<evidence type="ECO:0000313" key="3">
    <source>
        <dbReference type="Proteomes" id="UP000838878"/>
    </source>
</evidence>
<organism evidence="2 3">
    <name type="scientific">Brenthis ino</name>
    <name type="common">lesser marbled fritillary</name>
    <dbReference type="NCBI Taxonomy" id="405034"/>
    <lineage>
        <taxon>Eukaryota</taxon>
        <taxon>Metazoa</taxon>
        <taxon>Ecdysozoa</taxon>
        <taxon>Arthropoda</taxon>
        <taxon>Hexapoda</taxon>
        <taxon>Insecta</taxon>
        <taxon>Pterygota</taxon>
        <taxon>Neoptera</taxon>
        <taxon>Endopterygota</taxon>
        <taxon>Lepidoptera</taxon>
        <taxon>Glossata</taxon>
        <taxon>Ditrysia</taxon>
        <taxon>Papilionoidea</taxon>
        <taxon>Nymphalidae</taxon>
        <taxon>Heliconiinae</taxon>
        <taxon>Argynnini</taxon>
        <taxon>Brenthis</taxon>
    </lineage>
</organism>
<evidence type="ECO:0000313" key="2">
    <source>
        <dbReference type="EMBL" id="CAH0720471.1"/>
    </source>
</evidence>
<proteinExistence type="predicted"/>
<dbReference type="Proteomes" id="UP000838878">
    <property type="component" value="Chromosome 2"/>
</dbReference>
<name>A0A8J9UHK9_9NEOP</name>
<feature type="non-terminal residue" evidence="2">
    <location>
        <position position="212"/>
    </location>
</feature>
<feature type="compositionally biased region" description="Acidic residues" evidence="1">
    <location>
        <begin position="160"/>
        <end position="173"/>
    </location>
</feature>
<accession>A0A8J9UHK9</accession>
<dbReference type="EMBL" id="OV170222">
    <property type="protein sequence ID" value="CAH0720471.1"/>
    <property type="molecule type" value="Genomic_DNA"/>
</dbReference>
<feature type="region of interest" description="Disordered" evidence="1">
    <location>
        <begin position="153"/>
        <end position="173"/>
    </location>
</feature>